<evidence type="ECO:0000256" key="1">
    <source>
        <dbReference type="SAM" id="MobiDB-lite"/>
    </source>
</evidence>
<feature type="compositionally biased region" description="Basic and acidic residues" evidence="1">
    <location>
        <begin position="199"/>
        <end position="222"/>
    </location>
</feature>
<dbReference type="Proteomes" id="UP000696485">
    <property type="component" value="Unassembled WGS sequence"/>
</dbReference>
<reference evidence="2" key="1">
    <citation type="journal article" date="2020" name="Fungal Divers.">
        <title>Resolving the Mortierellaceae phylogeny through synthesis of multi-gene phylogenetics and phylogenomics.</title>
        <authorList>
            <person name="Vandepol N."/>
            <person name="Liber J."/>
            <person name="Desiro A."/>
            <person name="Na H."/>
            <person name="Kennedy M."/>
            <person name="Barry K."/>
            <person name="Grigoriev I.V."/>
            <person name="Miller A.N."/>
            <person name="O'Donnell K."/>
            <person name="Stajich J.E."/>
            <person name="Bonito G."/>
        </authorList>
    </citation>
    <scope>NUCLEOTIDE SEQUENCE</scope>
    <source>
        <strain evidence="2">NVP1</strain>
    </source>
</reference>
<dbReference type="AlphaFoldDB" id="A0A9P5VPZ1"/>
<comment type="caution">
    <text evidence="2">The sequence shown here is derived from an EMBL/GenBank/DDBJ whole genome shotgun (WGS) entry which is preliminary data.</text>
</comment>
<evidence type="ECO:0000313" key="2">
    <source>
        <dbReference type="EMBL" id="KAF9336171.1"/>
    </source>
</evidence>
<organism evidence="2 3">
    <name type="scientific">Podila minutissima</name>
    <dbReference type="NCBI Taxonomy" id="64525"/>
    <lineage>
        <taxon>Eukaryota</taxon>
        <taxon>Fungi</taxon>
        <taxon>Fungi incertae sedis</taxon>
        <taxon>Mucoromycota</taxon>
        <taxon>Mortierellomycotina</taxon>
        <taxon>Mortierellomycetes</taxon>
        <taxon>Mortierellales</taxon>
        <taxon>Mortierellaceae</taxon>
        <taxon>Podila</taxon>
    </lineage>
</organism>
<proteinExistence type="predicted"/>
<gene>
    <name evidence="2" type="ORF">BG006_009440</name>
</gene>
<protein>
    <submittedName>
        <fullName evidence="2">Uncharacterized protein</fullName>
    </submittedName>
</protein>
<accession>A0A9P5VPZ1</accession>
<feature type="compositionally biased region" description="Polar residues" evidence="1">
    <location>
        <begin position="48"/>
        <end position="58"/>
    </location>
</feature>
<feature type="region of interest" description="Disordered" evidence="1">
    <location>
        <begin position="108"/>
        <end position="222"/>
    </location>
</feature>
<evidence type="ECO:0000313" key="3">
    <source>
        <dbReference type="Proteomes" id="UP000696485"/>
    </source>
</evidence>
<sequence>MDIYDHSDIEQETPVIPTIQDRRRQLEAFQAERARNKSLGASVRGPIRSNSLGASQFGRSYRPQRSIGPSGASLGVSQGPAFTVNLEDHTSHFPESNTKRIIQHFDALSQKTDRPVSKPFLGTRRHGAAPHRVEKKSTSGRSLVAVTATASPFISRPQRPEAGQGAQQDTDHHMESERDRLNLSRSHTQAKQASFPPIREARSMESRLKSMPQERHSRPGKSQEEIYFAQAQLLQLYMKQKRFDETFLEKERAMQTDLDAISHATSAKQAEVFELKEKFSMEQVLVFLEDNLGVQKDKMLEVMKGLEGYKKCYEDFTLTFEREGGVSGVSGLETENLDRWLAQTREFQRAADATLKSLGNDGVLVQGIVRTLSGLSSIVKQELEELKECSDLITKIGQAEAMEISLSSL</sequence>
<feature type="compositionally biased region" description="Polar residues" evidence="1">
    <location>
        <begin position="183"/>
        <end position="192"/>
    </location>
</feature>
<feature type="compositionally biased region" description="Basic and acidic residues" evidence="1">
    <location>
        <begin position="169"/>
        <end position="182"/>
    </location>
</feature>
<dbReference type="EMBL" id="JAAAUY010000069">
    <property type="protein sequence ID" value="KAF9336171.1"/>
    <property type="molecule type" value="Genomic_DNA"/>
</dbReference>
<feature type="region of interest" description="Disordered" evidence="1">
    <location>
        <begin position="42"/>
        <end position="66"/>
    </location>
</feature>
<keyword evidence="3" id="KW-1185">Reference proteome</keyword>
<name>A0A9P5VPZ1_9FUNG</name>